<evidence type="ECO:0000259" key="2">
    <source>
        <dbReference type="Pfam" id="PF13761"/>
    </source>
</evidence>
<organism evidence="3 4">
    <name type="scientific">Leifsonia kafniensis</name>
    <dbReference type="NCBI Taxonomy" id="475957"/>
    <lineage>
        <taxon>Bacteria</taxon>
        <taxon>Bacillati</taxon>
        <taxon>Actinomycetota</taxon>
        <taxon>Actinomycetes</taxon>
        <taxon>Micrococcales</taxon>
        <taxon>Microbacteriaceae</taxon>
        <taxon>Leifsonia</taxon>
    </lineage>
</organism>
<dbReference type="EMBL" id="BAABCN010000002">
    <property type="protein sequence ID" value="GAA3867006.1"/>
    <property type="molecule type" value="Genomic_DNA"/>
</dbReference>
<evidence type="ECO:0000313" key="3">
    <source>
        <dbReference type="EMBL" id="GAA3867006.1"/>
    </source>
</evidence>
<evidence type="ECO:0000313" key="4">
    <source>
        <dbReference type="Proteomes" id="UP001501803"/>
    </source>
</evidence>
<dbReference type="InterPro" id="IPR025311">
    <property type="entry name" value="DUF4166"/>
</dbReference>
<name>A0ABP7K684_9MICO</name>
<keyword evidence="4" id="KW-1185">Reference proteome</keyword>
<dbReference type="RefSeq" id="WP_345062544.1">
    <property type="nucleotide sequence ID" value="NZ_BAABCN010000002.1"/>
</dbReference>
<feature type="domain" description="DUF4166" evidence="2">
    <location>
        <begin position="43"/>
        <end position="226"/>
    </location>
</feature>
<reference evidence="4" key="1">
    <citation type="journal article" date="2019" name="Int. J. Syst. Evol. Microbiol.">
        <title>The Global Catalogue of Microorganisms (GCM) 10K type strain sequencing project: providing services to taxonomists for standard genome sequencing and annotation.</title>
        <authorList>
            <consortium name="The Broad Institute Genomics Platform"/>
            <consortium name="The Broad Institute Genome Sequencing Center for Infectious Disease"/>
            <person name="Wu L."/>
            <person name="Ma J."/>
        </authorList>
    </citation>
    <scope>NUCLEOTIDE SEQUENCE [LARGE SCALE GENOMIC DNA]</scope>
    <source>
        <strain evidence="4">JCM 17021</strain>
    </source>
</reference>
<feature type="region of interest" description="Disordered" evidence="1">
    <location>
        <begin position="1"/>
        <end position="28"/>
    </location>
</feature>
<comment type="caution">
    <text evidence="3">The sequence shown here is derived from an EMBL/GenBank/DDBJ whole genome shotgun (WGS) entry which is preliminary data.</text>
</comment>
<dbReference type="Proteomes" id="UP001501803">
    <property type="component" value="Unassembled WGS sequence"/>
</dbReference>
<dbReference type="Pfam" id="PF13761">
    <property type="entry name" value="DUF4166"/>
    <property type="match status" value="1"/>
</dbReference>
<feature type="compositionally biased region" description="Pro residues" evidence="1">
    <location>
        <begin position="7"/>
        <end position="23"/>
    </location>
</feature>
<gene>
    <name evidence="3" type="ORF">GCM10022381_08240</name>
</gene>
<evidence type="ECO:0000256" key="1">
    <source>
        <dbReference type="SAM" id="MobiDB-lite"/>
    </source>
</evidence>
<accession>A0ABP7K684</accession>
<sequence length="237" mass="26423">MSGDPQQPGPQQPHPQHPGPQHPVPTERQSPYETIWRGLPDTLHPRLRDYCGVIPPGHHGSGHGSFDRVGTPRRWLWPLLWLFGRPDVLFPGWYQGVPFTVINRPTRSPRGAPAVAASRTFQFTTGDRTMIDAITAEPAPIGLVDYLGARRRLRATLRARVVDGAMHLDSTAVALRIGRRWLTLPHRLSPRVALIERFDDAEAVQRVPLTLTAPLIGTVYEYAGAFSYEIREGDGSE</sequence>
<proteinExistence type="predicted"/>
<protein>
    <submittedName>
        <fullName evidence="3">DUF4166 domain-containing protein</fullName>
    </submittedName>
</protein>